<keyword evidence="1" id="KW-0472">Membrane</keyword>
<evidence type="ECO:0000313" key="2">
    <source>
        <dbReference type="EMBL" id="TCT19616.1"/>
    </source>
</evidence>
<evidence type="ECO:0000313" key="3">
    <source>
        <dbReference type="Proteomes" id="UP000294650"/>
    </source>
</evidence>
<proteinExistence type="predicted"/>
<keyword evidence="1" id="KW-1133">Transmembrane helix</keyword>
<keyword evidence="1" id="KW-0812">Transmembrane</keyword>
<sequence length="35" mass="3823">MNFDMILGLFLIPLFIIGLGVAAYIHTGKKEGEAE</sequence>
<dbReference type="Proteomes" id="UP000294650">
    <property type="component" value="Unassembled WGS sequence"/>
</dbReference>
<keyword evidence="3" id="KW-1185">Reference proteome</keyword>
<comment type="caution">
    <text evidence="2">The sequence shown here is derived from an EMBL/GenBank/DDBJ whole genome shotgun (WGS) entry which is preliminary data.</text>
</comment>
<protein>
    <submittedName>
        <fullName evidence="2">Uncharacterized protein</fullName>
    </submittedName>
</protein>
<evidence type="ECO:0000256" key="1">
    <source>
        <dbReference type="SAM" id="Phobius"/>
    </source>
</evidence>
<dbReference type="AlphaFoldDB" id="A0A4R3MVT3"/>
<name>A0A4R3MVT3_9BACI</name>
<feature type="transmembrane region" description="Helical" evidence="1">
    <location>
        <begin position="6"/>
        <end position="25"/>
    </location>
</feature>
<organism evidence="2 3">
    <name type="scientific">Melghiribacillus thermohalophilus</name>
    <dbReference type="NCBI Taxonomy" id="1324956"/>
    <lineage>
        <taxon>Bacteria</taxon>
        <taxon>Bacillati</taxon>
        <taxon>Bacillota</taxon>
        <taxon>Bacilli</taxon>
        <taxon>Bacillales</taxon>
        <taxon>Bacillaceae</taxon>
        <taxon>Melghiribacillus</taxon>
    </lineage>
</organism>
<dbReference type="EMBL" id="SMAN01000017">
    <property type="protein sequence ID" value="TCT19616.1"/>
    <property type="molecule type" value="Genomic_DNA"/>
</dbReference>
<accession>A0A4R3MVT3</accession>
<gene>
    <name evidence="2" type="ORF">EDD68_11710</name>
</gene>
<reference evidence="2 3" key="1">
    <citation type="submission" date="2019-03" db="EMBL/GenBank/DDBJ databases">
        <title>Genomic Encyclopedia of Type Strains, Phase IV (KMG-IV): sequencing the most valuable type-strain genomes for metagenomic binning, comparative biology and taxonomic classification.</title>
        <authorList>
            <person name="Goeker M."/>
        </authorList>
    </citation>
    <scope>NUCLEOTIDE SEQUENCE [LARGE SCALE GENOMIC DNA]</scope>
    <source>
        <strain evidence="2 3">DSM 25894</strain>
    </source>
</reference>